<dbReference type="EMBL" id="CP040449">
    <property type="protein sequence ID" value="QFI55857.1"/>
    <property type="molecule type" value="Genomic_DNA"/>
</dbReference>
<dbReference type="Proteomes" id="UP000594034">
    <property type="component" value="Chromosome"/>
</dbReference>
<gene>
    <name evidence="2" type="ORF">FE240_14880</name>
</gene>
<proteinExistence type="predicted"/>
<dbReference type="AlphaFoldDB" id="A0A5J6X0K4"/>
<reference evidence="2 3" key="1">
    <citation type="submission" date="2019-05" db="EMBL/GenBank/DDBJ databases">
        <title>OXA-830, a novel chromosomally encoded expanded-spectrum class D beta-lactamase in Aeromonas simiae.</title>
        <authorList>
            <person name="Zhou W."/>
            <person name="Chen Q."/>
        </authorList>
    </citation>
    <scope>NUCLEOTIDE SEQUENCE [LARGE SCALE GENOMIC DNA]</scope>
    <source>
        <strain evidence="2 3">A6</strain>
    </source>
</reference>
<keyword evidence="1" id="KW-0472">Membrane</keyword>
<protein>
    <recommendedName>
        <fullName evidence="4">DUF2509 family protein</fullName>
    </recommendedName>
</protein>
<keyword evidence="1" id="KW-0812">Transmembrane</keyword>
<dbReference type="RefSeq" id="WP_193001996.1">
    <property type="nucleotide sequence ID" value="NZ_CP040449.1"/>
</dbReference>
<keyword evidence="1" id="KW-1133">Transmembrane helix</keyword>
<dbReference type="KEGG" id="asim:FE240_14880"/>
<evidence type="ECO:0008006" key="4">
    <source>
        <dbReference type="Google" id="ProtNLM"/>
    </source>
</evidence>
<feature type="transmembrane region" description="Helical" evidence="1">
    <location>
        <begin position="12"/>
        <end position="32"/>
    </location>
</feature>
<keyword evidence="3" id="KW-1185">Reference proteome</keyword>
<accession>A0A5J6X0K4</accession>
<evidence type="ECO:0000313" key="2">
    <source>
        <dbReference type="EMBL" id="QFI55857.1"/>
    </source>
</evidence>
<evidence type="ECO:0000256" key="1">
    <source>
        <dbReference type="SAM" id="Phobius"/>
    </source>
</evidence>
<organism evidence="2 3">
    <name type="scientific">Aeromonas simiae</name>
    <dbReference type="NCBI Taxonomy" id="218936"/>
    <lineage>
        <taxon>Bacteria</taxon>
        <taxon>Pseudomonadati</taxon>
        <taxon>Pseudomonadota</taxon>
        <taxon>Gammaproteobacteria</taxon>
        <taxon>Aeromonadales</taxon>
        <taxon>Aeromonadaceae</taxon>
        <taxon>Aeromonas</taxon>
    </lineage>
</organism>
<name>A0A5J6X0K4_9GAMM</name>
<evidence type="ECO:0000313" key="3">
    <source>
        <dbReference type="Proteomes" id="UP000594034"/>
    </source>
</evidence>
<sequence>MSWQDEQDRPWLSGYRLIIALVTMVTIASFLVGGHLEQRKLAQHSAMASLVSQFGERLQRLHGEWVLSNHPTQLWREEKLWVFTPQGWPMAVEQVRGPSEDCGALWQALIGREALDGEPIRVQARLERDGCELQLREWRWLYRWQDGAVKALEEASR</sequence>